<evidence type="ECO:0000313" key="3">
    <source>
        <dbReference type="EMBL" id="GIL80147.1"/>
    </source>
</evidence>
<feature type="compositionally biased region" description="Low complexity" evidence="2">
    <location>
        <begin position="259"/>
        <end position="268"/>
    </location>
</feature>
<gene>
    <name evidence="3" type="ORF">Vretifemale_9315</name>
</gene>
<dbReference type="AlphaFoldDB" id="A0A8J4FLK7"/>
<protein>
    <submittedName>
        <fullName evidence="3">Uncharacterized protein</fullName>
    </submittedName>
</protein>
<feature type="coiled-coil region" evidence="1">
    <location>
        <begin position="502"/>
        <end position="545"/>
    </location>
</feature>
<evidence type="ECO:0000256" key="1">
    <source>
        <dbReference type="SAM" id="Coils"/>
    </source>
</evidence>
<accession>A0A8J4FLK7</accession>
<feature type="region of interest" description="Disordered" evidence="2">
    <location>
        <begin position="88"/>
        <end position="181"/>
    </location>
</feature>
<dbReference type="OrthoDB" id="550510at2759"/>
<feature type="non-terminal residue" evidence="3">
    <location>
        <position position="569"/>
    </location>
</feature>
<feature type="compositionally biased region" description="Pro residues" evidence="2">
    <location>
        <begin position="152"/>
        <end position="162"/>
    </location>
</feature>
<feature type="compositionally biased region" description="Pro residues" evidence="2">
    <location>
        <begin position="235"/>
        <end position="258"/>
    </location>
</feature>
<dbReference type="PRINTS" id="PR01217">
    <property type="entry name" value="PRICHEXTENSN"/>
</dbReference>
<keyword evidence="1" id="KW-0175">Coiled coil</keyword>
<evidence type="ECO:0000313" key="4">
    <source>
        <dbReference type="Proteomes" id="UP000747110"/>
    </source>
</evidence>
<dbReference type="EMBL" id="BNCP01000017">
    <property type="protein sequence ID" value="GIL80147.1"/>
    <property type="molecule type" value="Genomic_DNA"/>
</dbReference>
<feature type="region of interest" description="Disordered" evidence="2">
    <location>
        <begin position="231"/>
        <end position="296"/>
    </location>
</feature>
<keyword evidence="4" id="KW-1185">Reference proteome</keyword>
<reference evidence="3" key="1">
    <citation type="journal article" date="2021" name="Proc. Natl. Acad. Sci. U.S.A.">
        <title>Three genomes in the algal genus Volvox reveal the fate of a haploid sex-determining region after a transition to homothallism.</title>
        <authorList>
            <person name="Yamamoto K."/>
            <person name="Hamaji T."/>
            <person name="Kawai-Toyooka H."/>
            <person name="Matsuzaki R."/>
            <person name="Takahashi F."/>
            <person name="Nishimura Y."/>
            <person name="Kawachi M."/>
            <person name="Noguchi H."/>
            <person name="Minakuchi Y."/>
            <person name="Umen J.G."/>
            <person name="Toyoda A."/>
            <person name="Nozaki H."/>
        </authorList>
    </citation>
    <scope>NUCLEOTIDE SEQUENCE</scope>
    <source>
        <strain evidence="3">NIES-3786</strain>
    </source>
</reference>
<sequence length="569" mass="57405">MQQPEGLLAGPSSHGTAISPPRATKSAPPGFLKPILCNGKLNCGFQTRGGRMGIMLAARAASSLALSYGRAAFLPALPRPAAFSAAHFSTQPSSVPKPGFAPGAPRATQPPPPGTSPSAPPSSSSAAAATAAPLEAPTNAVAAAAATKPTSSSPPAPGPRAPPGSGSGSNGGAAGAGAGTAVVPSRSSRLGWAIPIIGLPLIAAFYNYQKDYDKEWDRKVEKLMQEFMAERRPQTPRPAGVPPALPAAPAASLPPPAPAVVEASKAPVSEPDIKPAQPSPAPPPPPPPSPPVEAAAPAPEVLSAPAEAALQPQGPAAPSDTEAAGAILSATEAAQAAAPPPPVDAAVPVPDEAPTAATAVPKAMEKPAAPAPALSPEAAAATATAAALAILQTDAVPSAPLPSGLPPGKLGLEGKDLSPLGLIQHAVTSAGAQVADWSQWPERYAQAAADSRLIFETLTAAAKWHDAQMAEVRGELTVAVQRSEQLQSAGEAAVQRFKELLKQVVESSKEMLELEVRQAEKRTRLEAEKARLADAVQRGEKLEKLRLAVGALSMAHEARVRQAAASQTG</sequence>
<evidence type="ECO:0000256" key="2">
    <source>
        <dbReference type="SAM" id="MobiDB-lite"/>
    </source>
</evidence>
<feature type="region of interest" description="Disordered" evidence="2">
    <location>
        <begin position="1"/>
        <end position="25"/>
    </location>
</feature>
<name>A0A8J4FLK7_9CHLO</name>
<feature type="compositionally biased region" description="Pro residues" evidence="2">
    <location>
        <begin position="277"/>
        <end position="291"/>
    </location>
</feature>
<organism evidence="3 4">
    <name type="scientific">Volvox reticuliferus</name>
    <dbReference type="NCBI Taxonomy" id="1737510"/>
    <lineage>
        <taxon>Eukaryota</taxon>
        <taxon>Viridiplantae</taxon>
        <taxon>Chlorophyta</taxon>
        <taxon>core chlorophytes</taxon>
        <taxon>Chlorophyceae</taxon>
        <taxon>CS clade</taxon>
        <taxon>Chlamydomonadales</taxon>
        <taxon>Volvocaceae</taxon>
        <taxon>Volvox</taxon>
    </lineage>
</organism>
<proteinExistence type="predicted"/>
<dbReference type="Proteomes" id="UP000747110">
    <property type="component" value="Unassembled WGS sequence"/>
</dbReference>
<feature type="compositionally biased region" description="Gly residues" evidence="2">
    <location>
        <begin position="165"/>
        <end position="178"/>
    </location>
</feature>
<feature type="compositionally biased region" description="Pro residues" evidence="2">
    <location>
        <begin position="108"/>
        <end position="120"/>
    </location>
</feature>
<comment type="caution">
    <text evidence="3">The sequence shown here is derived from an EMBL/GenBank/DDBJ whole genome shotgun (WGS) entry which is preliminary data.</text>
</comment>
<feature type="compositionally biased region" description="Low complexity" evidence="2">
    <location>
        <begin position="121"/>
        <end position="151"/>
    </location>
</feature>